<dbReference type="InterPro" id="IPR050194">
    <property type="entry name" value="Glycosyltransferase_grp1"/>
</dbReference>
<dbReference type="Pfam" id="PF13439">
    <property type="entry name" value="Glyco_transf_4"/>
    <property type="match status" value="1"/>
</dbReference>
<dbReference type="InterPro" id="IPR028098">
    <property type="entry name" value="Glyco_trans_4-like_N"/>
</dbReference>
<evidence type="ECO:0000313" key="4">
    <source>
        <dbReference type="Proteomes" id="UP000034333"/>
    </source>
</evidence>
<dbReference type="Proteomes" id="UP000034333">
    <property type="component" value="Unassembled WGS sequence"/>
</dbReference>
<accession>A0A0G0HQI4</accession>
<dbReference type="GO" id="GO:0016757">
    <property type="term" value="F:glycosyltransferase activity"/>
    <property type="evidence" value="ECO:0007669"/>
    <property type="project" value="InterPro"/>
</dbReference>
<proteinExistence type="predicted"/>
<dbReference type="STRING" id="1619036.US58_C0011G0012"/>
<organism evidence="3 4">
    <name type="scientific">Candidatus Magasanikbacteria bacterium GW2011_GWA2_37_8</name>
    <dbReference type="NCBI Taxonomy" id="1619036"/>
    <lineage>
        <taxon>Bacteria</taxon>
        <taxon>Candidatus Magasanikiibacteriota</taxon>
    </lineage>
</organism>
<dbReference type="PANTHER" id="PTHR45947:SF3">
    <property type="entry name" value="SULFOQUINOVOSYL TRANSFERASE SQD2"/>
    <property type="match status" value="1"/>
</dbReference>
<dbReference type="PANTHER" id="PTHR45947">
    <property type="entry name" value="SULFOQUINOVOSYL TRANSFERASE SQD2"/>
    <property type="match status" value="1"/>
</dbReference>
<evidence type="ECO:0000259" key="1">
    <source>
        <dbReference type="Pfam" id="PF00534"/>
    </source>
</evidence>
<feature type="domain" description="Glycosyltransferase subfamily 4-like N-terminal" evidence="2">
    <location>
        <begin position="15"/>
        <end position="177"/>
    </location>
</feature>
<dbReference type="SUPFAM" id="SSF53756">
    <property type="entry name" value="UDP-Glycosyltransferase/glycogen phosphorylase"/>
    <property type="match status" value="1"/>
</dbReference>
<dbReference type="EMBL" id="LBTN01000011">
    <property type="protein sequence ID" value="KKQ40885.1"/>
    <property type="molecule type" value="Genomic_DNA"/>
</dbReference>
<dbReference type="InterPro" id="IPR001296">
    <property type="entry name" value="Glyco_trans_1"/>
</dbReference>
<protein>
    <recommendedName>
        <fullName evidence="5">Glycosyl transferase family 1</fullName>
    </recommendedName>
</protein>
<evidence type="ECO:0000259" key="2">
    <source>
        <dbReference type="Pfam" id="PF13439"/>
    </source>
</evidence>
<dbReference type="AlphaFoldDB" id="A0A0G0HQI4"/>
<evidence type="ECO:0008006" key="5">
    <source>
        <dbReference type="Google" id="ProtNLM"/>
    </source>
</evidence>
<sequence length="374" mass="42614">MRIAMIGQKGLPAQYGGIERHVEELSLELVKQNHEVLAYARAWYSPKAETKYQGIKIIHTPTIHSKHLDAIIHTFTATIHAIFQKPDVIHYHGVGPALMAWIPRVLTPKTKVIVTFHCIDRYHQKWGWLARQMLRLGELAACYFPHETISVSKTIYNYCINEYQSPTTYIPNGVNLDSKNSAPLQEFGLEENKFLVMVSRLVPHKGAHYLISAWQEAKKRAPELLQGYKLAIVGGSAFTDKYVTKLNSMIVNDKSVVLTGWQQGEKLMALFKDAKMLVHPSENEGMSLSILRAMSLGKPVLLSDIAENRELIPDPRFWFINTDVESLTKKIIELMSDEKLLTEGGEMNKKMVTDNFLWDDIAKQTEELYIVHSQ</sequence>
<gene>
    <name evidence="3" type="ORF">US58_C0011G0012</name>
</gene>
<dbReference type="Gene3D" id="3.40.50.2000">
    <property type="entry name" value="Glycogen Phosphorylase B"/>
    <property type="match status" value="2"/>
</dbReference>
<feature type="domain" description="Glycosyl transferase family 1" evidence="1">
    <location>
        <begin position="190"/>
        <end position="349"/>
    </location>
</feature>
<dbReference type="Pfam" id="PF00534">
    <property type="entry name" value="Glycos_transf_1"/>
    <property type="match status" value="1"/>
</dbReference>
<evidence type="ECO:0000313" key="3">
    <source>
        <dbReference type="EMBL" id="KKQ40885.1"/>
    </source>
</evidence>
<reference evidence="3 4" key="1">
    <citation type="journal article" date="2015" name="Nature">
        <title>rRNA introns, odd ribosomes, and small enigmatic genomes across a large radiation of phyla.</title>
        <authorList>
            <person name="Brown C.T."/>
            <person name="Hug L.A."/>
            <person name="Thomas B.C."/>
            <person name="Sharon I."/>
            <person name="Castelle C.J."/>
            <person name="Singh A."/>
            <person name="Wilkins M.J."/>
            <person name="Williams K.H."/>
            <person name="Banfield J.F."/>
        </authorList>
    </citation>
    <scope>NUCLEOTIDE SEQUENCE [LARGE SCALE GENOMIC DNA]</scope>
</reference>
<name>A0A0G0HQI4_9BACT</name>
<comment type="caution">
    <text evidence="3">The sequence shown here is derived from an EMBL/GenBank/DDBJ whole genome shotgun (WGS) entry which is preliminary data.</text>
</comment>
<dbReference type="CDD" id="cd03801">
    <property type="entry name" value="GT4_PimA-like"/>
    <property type="match status" value="1"/>
</dbReference>